<evidence type="ECO:0000313" key="1">
    <source>
        <dbReference type="EMBL" id="MFC5771625.1"/>
    </source>
</evidence>
<dbReference type="EMBL" id="JBHSOG010000097">
    <property type="protein sequence ID" value="MFC5771625.1"/>
    <property type="molecule type" value="Genomic_DNA"/>
</dbReference>
<keyword evidence="2" id="KW-1185">Reference proteome</keyword>
<accession>A0ABW1AWS6</accession>
<comment type="caution">
    <text evidence="1">The sequence shown here is derived from an EMBL/GenBank/DDBJ whole genome shotgun (WGS) entry which is preliminary data.</text>
</comment>
<name>A0ABW1AWS6_9RHOO</name>
<gene>
    <name evidence="1" type="ORF">ACFPTN_19790</name>
</gene>
<reference evidence="2" key="1">
    <citation type="journal article" date="2019" name="Int. J. Syst. Evol. Microbiol.">
        <title>The Global Catalogue of Microorganisms (GCM) 10K type strain sequencing project: providing services to taxonomists for standard genome sequencing and annotation.</title>
        <authorList>
            <consortium name="The Broad Institute Genomics Platform"/>
            <consortium name="The Broad Institute Genome Sequencing Center for Infectious Disease"/>
            <person name="Wu L."/>
            <person name="Ma J."/>
        </authorList>
    </citation>
    <scope>NUCLEOTIDE SEQUENCE [LARGE SCALE GENOMIC DNA]</scope>
    <source>
        <strain evidence="2">SHR3</strain>
    </source>
</reference>
<dbReference type="RefSeq" id="WP_096449469.1">
    <property type="nucleotide sequence ID" value="NZ_JBHSOG010000097.1"/>
</dbReference>
<protein>
    <submittedName>
        <fullName evidence="1">Uncharacterized protein</fullName>
    </submittedName>
</protein>
<sequence>MNPAATLLVLGIHREERDFGREVAAGLQAREVAVLEIPEGLSGRRPRPDQCFRYDTLHRALYLQLLPHILKRHRLLIDLHTGFDENGPCADFICADAPLRERLLAALEQDGADAGRVRVIPLGPPFSLHARTVIPEQIWNNRAFRYLGLEIYLADEARSRAPAVALARRLVGLAAGCVEHEDAPGG</sequence>
<proteinExistence type="predicted"/>
<evidence type="ECO:0000313" key="2">
    <source>
        <dbReference type="Proteomes" id="UP001595974"/>
    </source>
</evidence>
<dbReference type="Proteomes" id="UP001595974">
    <property type="component" value="Unassembled WGS sequence"/>
</dbReference>
<organism evidence="1 2">
    <name type="scientific">Thauera sinica</name>
    <dbReference type="NCBI Taxonomy" id="2665146"/>
    <lineage>
        <taxon>Bacteria</taxon>
        <taxon>Pseudomonadati</taxon>
        <taxon>Pseudomonadota</taxon>
        <taxon>Betaproteobacteria</taxon>
        <taxon>Rhodocyclales</taxon>
        <taxon>Zoogloeaceae</taxon>
        <taxon>Thauera</taxon>
    </lineage>
</organism>